<evidence type="ECO:0000313" key="1">
    <source>
        <dbReference type="EMBL" id="CAG8607781.1"/>
    </source>
</evidence>
<dbReference type="EMBL" id="CAJVQA010004843">
    <property type="protein sequence ID" value="CAG8607781.1"/>
    <property type="molecule type" value="Genomic_DNA"/>
</dbReference>
<proteinExistence type="predicted"/>
<protein>
    <submittedName>
        <fullName evidence="1">3671_t:CDS:1</fullName>
    </submittedName>
</protein>
<organism evidence="1 2">
    <name type="scientific">Cetraspora pellucida</name>
    <dbReference type="NCBI Taxonomy" id="1433469"/>
    <lineage>
        <taxon>Eukaryota</taxon>
        <taxon>Fungi</taxon>
        <taxon>Fungi incertae sedis</taxon>
        <taxon>Mucoromycota</taxon>
        <taxon>Glomeromycotina</taxon>
        <taxon>Glomeromycetes</taxon>
        <taxon>Diversisporales</taxon>
        <taxon>Gigasporaceae</taxon>
        <taxon>Cetraspora</taxon>
    </lineage>
</organism>
<evidence type="ECO:0000313" key="2">
    <source>
        <dbReference type="Proteomes" id="UP000789759"/>
    </source>
</evidence>
<gene>
    <name evidence="1" type="ORF">CPELLU_LOCUS7304</name>
</gene>
<name>A0A9N9GK56_9GLOM</name>
<sequence>MEKKRESSITIAMIYGKDSYRAQSIRRWVMLSLKGKTIPLSLQRKHSSKSLLHDESVCMHVADYLRSNKFKKGIYVDGHEFPDICKIRTLPMLDLNQKLHILVTHDESTFYAYDGVHAFWDPQEEQSLRKKETGAGLHVSNFLIENIGRLKDDEDEA</sequence>
<dbReference type="AlphaFoldDB" id="A0A9N9GK56"/>
<dbReference type="OrthoDB" id="2418550at2759"/>
<comment type="caution">
    <text evidence="1">The sequence shown here is derived from an EMBL/GenBank/DDBJ whole genome shotgun (WGS) entry which is preliminary data.</text>
</comment>
<dbReference type="Proteomes" id="UP000789759">
    <property type="component" value="Unassembled WGS sequence"/>
</dbReference>
<reference evidence="1" key="1">
    <citation type="submission" date="2021-06" db="EMBL/GenBank/DDBJ databases">
        <authorList>
            <person name="Kallberg Y."/>
            <person name="Tangrot J."/>
            <person name="Rosling A."/>
        </authorList>
    </citation>
    <scope>NUCLEOTIDE SEQUENCE</scope>
    <source>
        <strain evidence="1">FL966</strain>
    </source>
</reference>
<keyword evidence="2" id="KW-1185">Reference proteome</keyword>
<accession>A0A9N9GK56</accession>